<dbReference type="Pfam" id="PF12158">
    <property type="entry name" value="DUF3592"/>
    <property type="match status" value="1"/>
</dbReference>
<feature type="transmembrane region" description="Helical" evidence="1">
    <location>
        <begin position="46"/>
        <end position="67"/>
    </location>
</feature>
<dbReference type="RefSeq" id="WP_177215435.1">
    <property type="nucleotide sequence ID" value="NZ_FOGI01000002.1"/>
</dbReference>
<evidence type="ECO:0000313" key="4">
    <source>
        <dbReference type="Proteomes" id="UP000199051"/>
    </source>
</evidence>
<dbReference type="Proteomes" id="UP000199051">
    <property type="component" value="Unassembled WGS sequence"/>
</dbReference>
<name>A0A1H9MIZ1_9PSEU</name>
<keyword evidence="1" id="KW-1133">Transmembrane helix</keyword>
<keyword evidence="1" id="KW-0472">Membrane</keyword>
<keyword evidence="4" id="KW-1185">Reference proteome</keyword>
<feature type="domain" description="DUF3592" evidence="2">
    <location>
        <begin position="81"/>
        <end position="148"/>
    </location>
</feature>
<reference evidence="4" key="1">
    <citation type="submission" date="2016-10" db="EMBL/GenBank/DDBJ databases">
        <authorList>
            <person name="Varghese N."/>
            <person name="Submissions S."/>
        </authorList>
    </citation>
    <scope>NUCLEOTIDE SEQUENCE [LARGE SCALE GENOMIC DNA]</scope>
    <source>
        <strain evidence="4">DSM 44260</strain>
    </source>
</reference>
<organism evidence="3 4">
    <name type="scientific">Actinokineospora terrae</name>
    <dbReference type="NCBI Taxonomy" id="155974"/>
    <lineage>
        <taxon>Bacteria</taxon>
        <taxon>Bacillati</taxon>
        <taxon>Actinomycetota</taxon>
        <taxon>Actinomycetes</taxon>
        <taxon>Pseudonocardiales</taxon>
        <taxon>Pseudonocardiaceae</taxon>
        <taxon>Actinokineospora</taxon>
    </lineage>
</organism>
<proteinExistence type="predicted"/>
<dbReference type="InterPro" id="IPR021994">
    <property type="entry name" value="DUF3592"/>
</dbReference>
<sequence>MAERIRRLSLRSVVVRGQDDLGLPKKDVTVDDDTATRGVARLLRRAVLCGVAALVCAGLIVVVSWWLRSHHDTLQREGARVEGTVVAVNDVVRKTRWSSDPTIEVRYSVGGETFTETYTTPNTRFAVKDSTIPLVYDPADPGDSALAGEAYEGPRWYLWFAVVLFLAFATLGFGAVVGGIRWSIRLGPAKAGWRRGRGHPVIGERHAIAVLFEDGTTSILTLTRPVNLKIPIPYRDSPVLVAGSGARTTVLFTSGPVLASARERRVPVR</sequence>
<accession>A0A1H9MIZ1</accession>
<keyword evidence="1" id="KW-0812">Transmembrane</keyword>
<dbReference type="AlphaFoldDB" id="A0A1H9MIZ1"/>
<evidence type="ECO:0000256" key="1">
    <source>
        <dbReference type="SAM" id="Phobius"/>
    </source>
</evidence>
<protein>
    <recommendedName>
        <fullName evidence="2">DUF3592 domain-containing protein</fullName>
    </recommendedName>
</protein>
<gene>
    <name evidence="3" type="ORF">SAMN04487818_102186</name>
</gene>
<evidence type="ECO:0000313" key="3">
    <source>
        <dbReference type="EMBL" id="SER23676.1"/>
    </source>
</evidence>
<feature type="transmembrane region" description="Helical" evidence="1">
    <location>
        <begin position="156"/>
        <end position="180"/>
    </location>
</feature>
<dbReference type="EMBL" id="FOGI01000002">
    <property type="protein sequence ID" value="SER23676.1"/>
    <property type="molecule type" value="Genomic_DNA"/>
</dbReference>
<evidence type="ECO:0000259" key="2">
    <source>
        <dbReference type="Pfam" id="PF12158"/>
    </source>
</evidence>